<dbReference type="EMBL" id="AP027059">
    <property type="protein sequence ID" value="BDU49946.1"/>
    <property type="molecule type" value="Genomic_DNA"/>
</dbReference>
<proteinExistence type="predicted"/>
<evidence type="ECO:0000313" key="1">
    <source>
        <dbReference type="EMBL" id="BDU49946.1"/>
    </source>
</evidence>
<dbReference type="Proteomes" id="UP001321582">
    <property type="component" value="Chromosome"/>
</dbReference>
<dbReference type="KEGG" id="haby:HLVA_05150"/>
<dbReference type="AlphaFoldDB" id="A0AAU9D1R6"/>
<dbReference type="RefSeq" id="WP_307904885.1">
    <property type="nucleotide sequence ID" value="NZ_AP027059.1"/>
</dbReference>
<dbReference type="SUPFAM" id="SSF56935">
    <property type="entry name" value="Porins"/>
    <property type="match status" value="1"/>
</dbReference>
<protein>
    <recommendedName>
        <fullName evidence="3">Outer membrane protein beta-barrel domain-containing protein</fullName>
    </recommendedName>
</protein>
<accession>A0AAU9D1R6</accession>
<organism evidence="1 2">
    <name type="scientific">Haliovirga abyssi</name>
    <dbReference type="NCBI Taxonomy" id="2996794"/>
    <lineage>
        <taxon>Bacteria</taxon>
        <taxon>Fusobacteriati</taxon>
        <taxon>Fusobacteriota</taxon>
        <taxon>Fusobacteriia</taxon>
        <taxon>Fusobacteriales</taxon>
        <taxon>Haliovirgaceae</taxon>
        <taxon>Haliovirga</taxon>
    </lineage>
</organism>
<evidence type="ECO:0000313" key="2">
    <source>
        <dbReference type="Proteomes" id="UP001321582"/>
    </source>
</evidence>
<sequence>MKKNSLIIFIMIIFSLVSFADENKLKLNGYIEYNLLNYTTEDDKIGVGDIGDSDFSFQLNYKFNENLNMNTVLETGNKVSLSIFGKVSDKISANTKLGLYPTGKDEDMNDINFLNIIEDEDTYFNYASKLGKLTFYPYKAPINIGNNLTLSVVEDAPGVKYGISKNGVNLESIIAINNSQKDLTGDESDAYQMKVSGDYTGKKLNVKLSGYYNTREYNADLFDNKNIYSKYAINGDVKYNYNEKINLEVEGLYNYIDLSMLNNKVIDDNKLKEDLKGLALYGKVTIDKLYGTLKYIGKNSVLDDDFSWEKVRASSILTTVGLKTNIEKNMYLNLEYGYDITGHNKYFKDEKGKVTRYDRYTLSSIVGIKF</sequence>
<evidence type="ECO:0008006" key="3">
    <source>
        <dbReference type="Google" id="ProtNLM"/>
    </source>
</evidence>
<keyword evidence="2" id="KW-1185">Reference proteome</keyword>
<reference evidence="1 2" key="1">
    <citation type="submission" date="2022-11" db="EMBL/GenBank/DDBJ databases">
        <title>Haliovirga abyssi gen. nov., sp. nov., a mesophilic fermentative bacterium isolated from the Iheya North hydrothermal field and the proposal of Haliovirgaceae fam. nov.</title>
        <authorList>
            <person name="Miyazaki U."/>
            <person name="Tame A."/>
            <person name="Miyazaki J."/>
            <person name="Takai K."/>
            <person name="Sawayama S."/>
            <person name="Kitajima M."/>
            <person name="Okamoto A."/>
            <person name="Nakagawa S."/>
        </authorList>
    </citation>
    <scope>NUCLEOTIDE SEQUENCE [LARGE SCALE GENOMIC DNA]</scope>
    <source>
        <strain evidence="1 2">IC12</strain>
    </source>
</reference>
<gene>
    <name evidence="1" type="ORF">HLVA_05150</name>
</gene>
<name>A0AAU9D1R6_9FUSO</name>